<dbReference type="RefSeq" id="WP_058571757.1">
    <property type="nucleotide sequence ID" value="NZ_LOPV01000136.1"/>
</dbReference>
<dbReference type="OrthoDB" id="199953at2157"/>
<keyword evidence="2" id="KW-1185">Reference proteome</keyword>
<protein>
    <recommendedName>
        <fullName evidence="3">KaiC-like domain-containing protein</fullName>
    </recommendedName>
</protein>
<sequence>MSLGSSESFTADSMGLDAIDSGTSILLVGDDSDALKSVFYRLVAAEEDERSVVVATDESGRGVQRALNRAVRGAGSRSSVLTGTGASGTDIDTIDDLGDLTKLGMNLSMHLSETQQQTPRFRTGIYLCSTICAEADDVRSVYRLLNSNFLSELRRGDGIGVCALDTSSDIGASVSSVVAGMKTSFKACIEVEKTGRREATLTTSGLSGVDETVTVSL</sequence>
<organism evidence="1 2">
    <name type="scientific">Haloferax profundi</name>
    <dbReference type="NCBI Taxonomy" id="1544718"/>
    <lineage>
        <taxon>Archaea</taxon>
        <taxon>Methanobacteriati</taxon>
        <taxon>Methanobacteriota</taxon>
        <taxon>Stenosarchaea group</taxon>
        <taxon>Halobacteria</taxon>
        <taxon>Halobacteriales</taxon>
        <taxon>Haloferacaceae</taxon>
        <taxon>Haloferax</taxon>
    </lineage>
</organism>
<evidence type="ECO:0008006" key="3">
    <source>
        <dbReference type="Google" id="ProtNLM"/>
    </source>
</evidence>
<gene>
    <name evidence="1" type="ORF">AUR66_11970</name>
</gene>
<proteinExistence type="predicted"/>
<dbReference type="EMBL" id="LOPV01000136">
    <property type="protein sequence ID" value="KTG28413.1"/>
    <property type="molecule type" value="Genomic_DNA"/>
</dbReference>
<reference evidence="1 2" key="1">
    <citation type="submission" date="2015-12" db="EMBL/GenBank/DDBJ databases">
        <title>Haloferax profundi sp. nov. isolated from the Discovery deep brine-seawater interface in the Red Sea.</title>
        <authorList>
            <person name="Zhang G."/>
            <person name="Stingl U."/>
            <person name="Rashid M."/>
        </authorList>
    </citation>
    <scope>NUCLEOTIDE SEQUENCE [LARGE SCALE GENOMIC DNA]</scope>
    <source>
        <strain evidence="1 2">SB29</strain>
    </source>
</reference>
<dbReference type="Proteomes" id="UP000053157">
    <property type="component" value="Unassembled WGS sequence"/>
</dbReference>
<evidence type="ECO:0000313" key="2">
    <source>
        <dbReference type="Proteomes" id="UP000053157"/>
    </source>
</evidence>
<dbReference type="InterPro" id="IPR055927">
    <property type="entry name" value="DUF7504"/>
</dbReference>
<evidence type="ECO:0000313" key="1">
    <source>
        <dbReference type="EMBL" id="KTG28413.1"/>
    </source>
</evidence>
<dbReference type="AlphaFoldDB" id="A0A0W1SQM3"/>
<accession>A0A0W1SQM3</accession>
<comment type="caution">
    <text evidence="1">The sequence shown here is derived from an EMBL/GenBank/DDBJ whole genome shotgun (WGS) entry which is preliminary data.</text>
</comment>
<dbReference type="Pfam" id="PF24336">
    <property type="entry name" value="DUF7504"/>
    <property type="match status" value="1"/>
</dbReference>
<name>A0A0W1SQM3_9EURY</name>